<dbReference type="OrthoDB" id="408631at2759"/>
<dbReference type="PROSITE" id="PS00941">
    <property type="entry name" value="CARBOXYLESTERASE_B_2"/>
    <property type="match status" value="1"/>
</dbReference>
<evidence type="ECO:0000256" key="3">
    <source>
        <dbReference type="ARBA" id="ARBA00023180"/>
    </source>
</evidence>
<dbReference type="SUPFAM" id="SSF53474">
    <property type="entry name" value="alpha/beta-Hydrolases"/>
    <property type="match status" value="1"/>
</dbReference>
<keyword evidence="3" id="KW-0325">Glycoprotein</keyword>
<organism evidence="7">
    <name type="scientific">Camponotus floridanus</name>
    <name type="common">Florida carpenter ant</name>
    <dbReference type="NCBI Taxonomy" id="104421"/>
    <lineage>
        <taxon>Eukaryota</taxon>
        <taxon>Metazoa</taxon>
        <taxon>Ecdysozoa</taxon>
        <taxon>Arthropoda</taxon>
        <taxon>Hexapoda</taxon>
        <taxon>Insecta</taxon>
        <taxon>Pterygota</taxon>
        <taxon>Neoptera</taxon>
        <taxon>Endopterygota</taxon>
        <taxon>Hymenoptera</taxon>
        <taxon>Apocrita</taxon>
        <taxon>Aculeata</taxon>
        <taxon>Formicoidea</taxon>
        <taxon>Formicidae</taxon>
        <taxon>Formicinae</taxon>
        <taxon>Camponotus</taxon>
    </lineage>
</organism>
<dbReference type="InterPro" id="IPR002018">
    <property type="entry name" value="CarbesteraseB"/>
</dbReference>
<comment type="similarity">
    <text evidence="1">Belongs to the type-B carboxylesterase/lipase family.</text>
</comment>
<dbReference type="PANTHER" id="PTHR43903">
    <property type="entry name" value="NEUROLIGIN"/>
    <property type="match status" value="1"/>
</dbReference>
<sequence>MDGRVVSFFVLLLCSLINARDVELIRRKRIVGGTAAAQPPKDDPVVFVNKNDRHARIIGNRDPDKGFYIFRGIRFGEPPTGRARFQRASPVYLEGEYNATTWGPPCPQPAYDGTNKIIGSEDCLFLNIFTPSLPDTTDGYPVLIWIHGGGFRKGAACQYEMRHLIKKKMIVVSIQYRLGTLGFLSTGTSEMPGNNGMFDMILAVDWVKDYIHFFGGNPKKIVAFGHGTGASSAMMLSLSKFCENSFSGLIAMSGSILSHFAVDKNPFETARYIARKNSCPINDTRRMVYCLRELPVEKLIRVDSELEGIRAAARGFVSSLSNLLGSGPVVEGSNDGRSLPNFMTASPEDSLKLGNFPSIPLLTGVMSDETGGAVFGQYKDEVQNKLNMAPDYLTNEFIPYLQGTIPNMRNGLRFIPQAFNGYFNIFGSDSMRNTIGRVAEALSDSLYNAPAFLTVDHWSKKANAFLYTFDHKGKRKYGKDFLAGLPIVDAKQSSNGNLNHGDDLGFIFDRNTITGEKISDNDEVDEVDENVTEIFTDMIANFARSGTFSVPTTNIRSNGSAWKPDIIPNFSDKTNSFISITTDPKSMNNFRYCEMGLWTAVPERLQSPMCSLYKAPLQLIEQGTTGTISVIQEPINTINEFVPDLKSGLNIANQSTNQNIKEPNKENTVQRKTNGRLLPKVPIPSIPFAG</sequence>
<keyword evidence="7" id="KW-1185">Reference proteome</keyword>
<dbReference type="KEGG" id="cfo:105250021"/>
<dbReference type="InterPro" id="IPR019819">
    <property type="entry name" value="Carboxylesterase_B_CS"/>
</dbReference>
<dbReference type="ESTHER" id="9hyme-e2a9y2">
    <property type="family name" value="OtherNon-catalytic_C"/>
</dbReference>
<dbReference type="InterPro" id="IPR051093">
    <property type="entry name" value="Neuroligin/BSAL"/>
</dbReference>
<dbReference type="OMA" id="TRHGPPC"/>
<dbReference type="InterPro" id="IPR029058">
    <property type="entry name" value="AB_hydrolase_fold"/>
</dbReference>
<evidence type="ECO:0000313" key="7">
    <source>
        <dbReference type="Proteomes" id="UP000000311"/>
    </source>
</evidence>
<dbReference type="Pfam" id="PF00135">
    <property type="entry name" value="COesterase"/>
    <property type="match status" value="1"/>
</dbReference>
<protein>
    <submittedName>
        <fullName evidence="6">Carboxylesterase 3</fullName>
    </submittedName>
</protein>
<dbReference type="Gene3D" id="3.40.50.1820">
    <property type="entry name" value="alpha/beta hydrolase"/>
    <property type="match status" value="1"/>
</dbReference>
<evidence type="ECO:0000313" key="6">
    <source>
        <dbReference type="EMBL" id="EFN69750.1"/>
    </source>
</evidence>
<feature type="domain" description="Carboxylesterase type B" evidence="5">
    <location>
        <begin position="55"/>
        <end position="589"/>
    </location>
</feature>
<evidence type="ECO:0000256" key="4">
    <source>
        <dbReference type="SAM" id="SignalP"/>
    </source>
</evidence>
<dbReference type="AlphaFoldDB" id="E2A9Y2"/>
<proteinExistence type="inferred from homology"/>
<reference evidence="6 7" key="1">
    <citation type="journal article" date="2010" name="Science">
        <title>Genomic comparison of the ants Camponotus floridanus and Harpegnathos saltator.</title>
        <authorList>
            <person name="Bonasio R."/>
            <person name="Zhang G."/>
            <person name="Ye C."/>
            <person name="Mutti N.S."/>
            <person name="Fang X."/>
            <person name="Qin N."/>
            <person name="Donahue G."/>
            <person name="Yang P."/>
            <person name="Li Q."/>
            <person name="Li C."/>
            <person name="Zhang P."/>
            <person name="Huang Z."/>
            <person name="Berger S.L."/>
            <person name="Reinberg D."/>
            <person name="Wang J."/>
            <person name="Liebig J."/>
        </authorList>
    </citation>
    <scope>NUCLEOTIDE SEQUENCE [LARGE SCALE GENOMIC DNA]</scope>
    <source>
        <strain evidence="7">C129</strain>
    </source>
</reference>
<feature type="signal peptide" evidence="4">
    <location>
        <begin position="1"/>
        <end position="19"/>
    </location>
</feature>
<accession>E2A9Y2</accession>
<keyword evidence="2 4" id="KW-0732">Signal</keyword>
<name>E2A9Y2_CAMFO</name>
<feature type="chain" id="PRO_5003156936" evidence="4">
    <location>
        <begin position="20"/>
        <end position="690"/>
    </location>
</feature>
<dbReference type="EMBL" id="GL437987">
    <property type="protein sequence ID" value="EFN69750.1"/>
    <property type="molecule type" value="Genomic_DNA"/>
</dbReference>
<evidence type="ECO:0000256" key="1">
    <source>
        <dbReference type="ARBA" id="ARBA00005964"/>
    </source>
</evidence>
<evidence type="ECO:0000256" key="2">
    <source>
        <dbReference type="ARBA" id="ARBA00022729"/>
    </source>
</evidence>
<gene>
    <name evidence="6" type="ORF">EAG_12996</name>
</gene>
<dbReference type="Proteomes" id="UP000000311">
    <property type="component" value="Unassembled WGS sequence"/>
</dbReference>
<evidence type="ECO:0000259" key="5">
    <source>
        <dbReference type="Pfam" id="PF00135"/>
    </source>
</evidence>
<dbReference type="InParanoid" id="E2A9Y2"/>